<protein>
    <submittedName>
        <fullName evidence="6">Membrane-fusion protein</fullName>
    </submittedName>
</protein>
<dbReference type="Gene3D" id="2.40.30.170">
    <property type="match status" value="1"/>
</dbReference>
<gene>
    <name evidence="6" type="ordered locus">Sinac_4790</name>
</gene>
<dbReference type="RefSeq" id="WP_015248065.1">
    <property type="nucleotide sequence ID" value="NC_019892.1"/>
</dbReference>
<feature type="compositionally biased region" description="Low complexity" evidence="3">
    <location>
        <begin position="124"/>
        <end position="137"/>
    </location>
</feature>
<keyword evidence="4" id="KW-0472">Membrane</keyword>
<feature type="region of interest" description="Disordered" evidence="3">
    <location>
        <begin position="218"/>
        <end position="250"/>
    </location>
</feature>
<dbReference type="KEGG" id="saci:Sinac_4790"/>
<sequence>MPSDELASTPLVIPDERRPSWHRWAFAAVVTGTVVAGSFVAFVRPSRVWSKTAPPAETVEVDRGDVALVVTENGTLESANNATVRCEVEALIGLTGGAMNKAQGGGGGGGRGGAGGQQGGAAGGAPQQAAAAPAAPAKSAMQGKGAAAAKPKAGAAKAKVAGAGVASAAPAAAPAAAAGATADASSNVMKRPDIRSFSYIVEPHIPLRGAKPVATQAAPKQQPNMMMGGGGGGGGGRGGGGGGGGGGGPTELPGSTRIIGIIPEGTRVVAGDLVCELDSAAFRDELQAQQIRYLQAKSWVEQAKSILEVNEISLREYQEGIYPQDAQLIRQYITGCQTEQKRARLNLEWSRDAAKKGFRANAQVKADELADLQASFILSEAEGMEHRLKNFTMPRIMKARQAKIEAIKSDLSSQESAFALETQRLKRLELMIANCSMRAPRDGIIVYANQTNSWGRVEAQIQEGVTVRQTQPIFYVPDPKNMRVKARINESKTSLVHKGQRVIIRIDAFPNRPLQGTVNEITPIPAPASISNLDVQVYYATVNIDSGGFDELRPGLSAEVNFLIESRRQVTRVPLRAIHWVGDQAYSALAKKSTAETTQWEWKPVTLGAADSTYVEVVSGLEPGDRVSANPKTLPPPPKSMAGFGLGASSSG</sequence>
<evidence type="ECO:0000259" key="5">
    <source>
        <dbReference type="Pfam" id="PF25990"/>
    </source>
</evidence>
<dbReference type="PANTHER" id="PTHR32347:SF23">
    <property type="entry name" value="BLL5650 PROTEIN"/>
    <property type="match status" value="1"/>
</dbReference>
<keyword evidence="7" id="KW-1185">Reference proteome</keyword>
<dbReference type="HOGENOM" id="CLU_420275_0_0_0"/>
<dbReference type="InterPro" id="IPR058636">
    <property type="entry name" value="Beta-barrel_YknX"/>
</dbReference>
<feature type="region of interest" description="Disordered" evidence="3">
    <location>
        <begin position="625"/>
        <end position="652"/>
    </location>
</feature>
<feature type="region of interest" description="Disordered" evidence="3">
    <location>
        <begin position="102"/>
        <end position="137"/>
    </location>
</feature>
<dbReference type="eggNOG" id="COG0845">
    <property type="taxonomic scope" value="Bacteria"/>
</dbReference>
<dbReference type="GO" id="GO:0030313">
    <property type="term" value="C:cell envelope"/>
    <property type="evidence" value="ECO:0007669"/>
    <property type="project" value="UniProtKB-SubCell"/>
</dbReference>
<evidence type="ECO:0000256" key="2">
    <source>
        <dbReference type="ARBA" id="ARBA00023054"/>
    </source>
</evidence>
<accession>L0DJF5</accession>
<dbReference type="InterPro" id="IPR050465">
    <property type="entry name" value="UPF0194_transport"/>
</dbReference>
<evidence type="ECO:0000256" key="1">
    <source>
        <dbReference type="ARBA" id="ARBA00004196"/>
    </source>
</evidence>
<evidence type="ECO:0000313" key="6">
    <source>
        <dbReference type="EMBL" id="AGA28953.1"/>
    </source>
</evidence>
<dbReference type="EMBL" id="CP003364">
    <property type="protein sequence ID" value="AGA28953.1"/>
    <property type="molecule type" value="Genomic_DNA"/>
</dbReference>
<dbReference type="AlphaFoldDB" id="L0DJF5"/>
<comment type="subcellular location">
    <subcellularLocation>
        <location evidence="1">Cell envelope</location>
    </subcellularLocation>
</comment>
<evidence type="ECO:0000256" key="3">
    <source>
        <dbReference type="SAM" id="MobiDB-lite"/>
    </source>
</evidence>
<feature type="domain" description="YknX-like beta-barrel" evidence="5">
    <location>
        <begin position="482"/>
        <end position="560"/>
    </location>
</feature>
<evidence type="ECO:0000256" key="4">
    <source>
        <dbReference type="SAM" id="Phobius"/>
    </source>
</evidence>
<feature type="compositionally biased region" description="Gly residues" evidence="3">
    <location>
        <begin position="103"/>
        <end position="123"/>
    </location>
</feature>
<proteinExistence type="predicted"/>
<keyword evidence="4" id="KW-1133">Transmembrane helix</keyword>
<evidence type="ECO:0000313" key="7">
    <source>
        <dbReference type="Proteomes" id="UP000010798"/>
    </source>
</evidence>
<dbReference type="Proteomes" id="UP000010798">
    <property type="component" value="Chromosome"/>
</dbReference>
<name>L0DJF5_SINAD</name>
<dbReference type="Pfam" id="PF25990">
    <property type="entry name" value="Beta-barrel_YknX"/>
    <property type="match status" value="1"/>
</dbReference>
<reference evidence="6 7" key="1">
    <citation type="submission" date="2012-02" db="EMBL/GenBank/DDBJ databases">
        <title>Complete sequence of chromosome of Singulisphaera acidiphila DSM 18658.</title>
        <authorList>
            <consortium name="US DOE Joint Genome Institute (JGI-PGF)"/>
            <person name="Lucas S."/>
            <person name="Copeland A."/>
            <person name="Lapidus A."/>
            <person name="Glavina del Rio T."/>
            <person name="Dalin E."/>
            <person name="Tice H."/>
            <person name="Bruce D."/>
            <person name="Goodwin L."/>
            <person name="Pitluck S."/>
            <person name="Peters L."/>
            <person name="Ovchinnikova G."/>
            <person name="Chertkov O."/>
            <person name="Kyrpides N."/>
            <person name="Mavromatis K."/>
            <person name="Ivanova N."/>
            <person name="Brettin T."/>
            <person name="Detter J.C."/>
            <person name="Han C."/>
            <person name="Larimer F."/>
            <person name="Land M."/>
            <person name="Hauser L."/>
            <person name="Markowitz V."/>
            <person name="Cheng J.-F."/>
            <person name="Hugenholtz P."/>
            <person name="Woyke T."/>
            <person name="Wu D."/>
            <person name="Tindall B."/>
            <person name="Pomrenke H."/>
            <person name="Brambilla E."/>
            <person name="Klenk H.-P."/>
            <person name="Eisen J.A."/>
        </authorList>
    </citation>
    <scope>NUCLEOTIDE SEQUENCE [LARGE SCALE GENOMIC DNA]</scope>
    <source>
        <strain evidence="7">ATCC BAA-1392 / DSM 18658 / VKM B-2454 / MOB10</strain>
    </source>
</reference>
<dbReference type="Gene3D" id="2.40.420.20">
    <property type="match status" value="1"/>
</dbReference>
<dbReference type="PANTHER" id="PTHR32347">
    <property type="entry name" value="EFFLUX SYSTEM COMPONENT YKNX-RELATED"/>
    <property type="match status" value="1"/>
</dbReference>
<keyword evidence="4" id="KW-0812">Transmembrane</keyword>
<feature type="transmembrane region" description="Helical" evidence="4">
    <location>
        <begin position="24"/>
        <end position="43"/>
    </location>
</feature>
<dbReference type="STRING" id="886293.Sinac_4790"/>
<organism evidence="6 7">
    <name type="scientific">Singulisphaera acidiphila (strain ATCC BAA-1392 / DSM 18658 / VKM B-2454 / MOB10)</name>
    <dbReference type="NCBI Taxonomy" id="886293"/>
    <lineage>
        <taxon>Bacteria</taxon>
        <taxon>Pseudomonadati</taxon>
        <taxon>Planctomycetota</taxon>
        <taxon>Planctomycetia</taxon>
        <taxon>Isosphaerales</taxon>
        <taxon>Isosphaeraceae</taxon>
        <taxon>Singulisphaera</taxon>
    </lineage>
</organism>
<feature type="compositionally biased region" description="Gly residues" evidence="3">
    <location>
        <begin position="227"/>
        <end position="249"/>
    </location>
</feature>
<keyword evidence="2" id="KW-0175">Coiled coil</keyword>